<dbReference type="EMBL" id="BPLR01014091">
    <property type="protein sequence ID" value="GIY66194.1"/>
    <property type="molecule type" value="Genomic_DNA"/>
</dbReference>
<dbReference type="GO" id="GO:0000132">
    <property type="term" value="P:establishment of mitotic spindle orientation"/>
    <property type="evidence" value="ECO:0007669"/>
    <property type="project" value="TreeGrafter"/>
</dbReference>
<accession>A0AAV4V8G6</accession>
<feature type="compositionally biased region" description="Polar residues" evidence="1">
    <location>
        <begin position="72"/>
        <end position="98"/>
    </location>
</feature>
<sequence length="308" mass="34344">MDNMLAHHAHREAFSSTELSEAKSRLNQLQDFQSQVDNMWRAIRWIMDVLTFARDKQGCNGVLLKDIWTNASSPDSPRLSSPQQTKQTSESNRTSPTPSVRLLDTEKRQIRRCSSTSRLQISRTDLPIDIMNCKSHSAERIGDSNRRSSVRSSFAGSLKSFSSVDIAVDAKDSSCSNDEDLDRGDTDGVSSRPSSPVPESESEIRVYAEYETGLASGYSVRLSVNQHTTAKDIVETIVKQLNTGVMVKGKQGPIYDESQFHSFCLVVTVGARERCLSDDFHPLELQGPWLKGKLSVRRKSTHFNNGAD</sequence>
<dbReference type="GO" id="GO:0061172">
    <property type="term" value="P:regulation of establishment of bipolar cell polarity"/>
    <property type="evidence" value="ECO:0007669"/>
    <property type="project" value="TreeGrafter"/>
</dbReference>
<dbReference type="GO" id="GO:0007165">
    <property type="term" value="P:signal transduction"/>
    <property type="evidence" value="ECO:0007669"/>
    <property type="project" value="InterPro"/>
</dbReference>
<dbReference type="PROSITE" id="PS50200">
    <property type="entry name" value="RA"/>
    <property type="match status" value="1"/>
</dbReference>
<dbReference type="PANTHER" id="PTHR21437:SF1">
    <property type="entry name" value="WIDE AWAKE"/>
    <property type="match status" value="1"/>
</dbReference>
<dbReference type="InterPro" id="IPR039269">
    <property type="entry name" value="ANKFN1"/>
</dbReference>
<feature type="compositionally biased region" description="Low complexity" evidence="1">
    <location>
        <begin position="189"/>
        <end position="199"/>
    </location>
</feature>
<dbReference type="Proteomes" id="UP001054945">
    <property type="component" value="Unassembled WGS sequence"/>
</dbReference>
<feature type="region of interest" description="Disordered" evidence="1">
    <location>
        <begin position="72"/>
        <end position="101"/>
    </location>
</feature>
<dbReference type="PANTHER" id="PTHR21437">
    <property type="entry name" value="WIDE AWAKE"/>
    <property type="match status" value="1"/>
</dbReference>
<protein>
    <submittedName>
        <fullName evidence="3">Ankyrin repeat and fibronectin type-III domain-containing protein 1</fullName>
    </submittedName>
</protein>
<evidence type="ECO:0000313" key="3">
    <source>
        <dbReference type="EMBL" id="GIY66194.1"/>
    </source>
</evidence>
<evidence type="ECO:0000259" key="2">
    <source>
        <dbReference type="PROSITE" id="PS50200"/>
    </source>
</evidence>
<proteinExistence type="predicted"/>
<comment type="caution">
    <text evidence="3">The sequence shown here is derived from an EMBL/GenBank/DDBJ whole genome shotgun (WGS) entry which is preliminary data.</text>
</comment>
<organism evidence="3 4">
    <name type="scientific">Caerostris extrusa</name>
    <name type="common">Bark spider</name>
    <name type="synonym">Caerostris bankana</name>
    <dbReference type="NCBI Taxonomy" id="172846"/>
    <lineage>
        <taxon>Eukaryota</taxon>
        <taxon>Metazoa</taxon>
        <taxon>Ecdysozoa</taxon>
        <taxon>Arthropoda</taxon>
        <taxon>Chelicerata</taxon>
        <taxon>Arachnida</taxon>
        <taxon>Araneae</taxon>
        <taxon>Araneomorphae</taxon>
        <taxon>Entelegynae</taxon>
        <taxon>Araneoidea</taxon>
        <taxon>Araneidae</taxon>
        <taxon>Caerostris</taxon>
    </lineage>
</organism>
<name>A0AAV4V8G6_CAEEX</name>
<gene>
    <name evidence="3" type="primary">ANKFN1_3</name>
    <name evidence="3" type="ORF">CEXT_291</name>
</gene>
<reference evidence="3 4" key="1">
    <citation type="submission" date="2021-06" db="EMBL/GenBank/DDBJ databases">
        <title>Caerostris extrusa draft genome.</title>
        <authorList>
            <person name="Kono N."/>
            <person name="Arakawa K."/>
        </authorList>
    </citation>
    <scope>NUCLEOTIDE SEQUENCE [LARGE SCALE GENOMIC DNA]</scope>
</reference>
<dbReference type="CDD" id="cd17117">
    <property type="entry name" value="RA_ANKFN1_like"/>
    <property type="match status" value="1"/>
</dbReference>
<keyword evidence="4" id="KW-1185">Reference proteome</keyword>
<evidence type="ECO:0000313" key="4">
    <source>
        <dbReference type="Proteomes" id="UP001054945"/>
    </source>
</evidence>
<dbReference type="AlphaFoldDB" id="A0AAV4V8G6"/>
<feature type="region of interest" description="Disordered" evidence="1">
    <location>
        <begin position="172"/>
        <end position="202"/>
    </location>
</feature>
<feature type="domain" description="Ras-associating" evidence="2">
    <location>
        <begin position="200"/>
        <end position="301"/>
    </location>
</feature>
<dbReference type="InterPro" id="IPR000159">
    <property type="entry name" value="RA_dom"/>
</dbReference>
<evidence type="ECO:0000256" key="1">
    <source>
        <dbReference type="SAM" id="MobiDB-lite"/>
    </source>
</evidence>
<dbReference type="GO" id="GO:0005819">
    <property type="term" value="C:spindle"/>
    <property type="evidence" value="ECO:0007669"/>
    <property type="project" value="TreeGrafter"/>
</dbReference>